<feature type="transmembrane region" description="Helical" evidence="1">
    <location>
        <begin position="185"/>
        <end position="207"/>
    </location>
</feature>
<dbReference type="EMBL" id="QKWW01000074">
    <property type="protein sequence ID" value="PZT53245.1"/>
    <property type="molecule type" value="Genomic_DNA"/>
</dbReference>
<gene>
    <name evidence="2" type="ORF">DN757_23310</name>
</gene>
<protein>
    <submittedName>
        <fullName evidence="2">Uncharacterized protein</fullName>
    </submittedName>
</protein>
<accession>A0A2W6NBM2</accession>
<evidence type="ECO:0000313" key="2">
    <source>
        <dbReference type="EMBL" id="PZT53245.1"/>
    </source>
</evidence>
<reference evidence="2 3" key="1">
    <citation type="submission" date="2018-06" db="EMBL/GenBank/DDBJ databases">
        <title>Isolation of heavy metals resistant Paenibacillus silvae NC2 from Gold-Copper mine in ZiJin, China.</title>
        <authorList>
            <person name="Xu J."/>
            <person name="Mazhar H.S."/>
            <person name="Rensing C."/>
        </authorList>
    </citation>
    <scope>NUCLEOTIDE SEQUENCE [LARGE SCALE GENOMIC DNA]</scope>
    <source>
        <strain evidence="2 3">NC2</strain>
    </source>
</reference>
<feature type="transmembrane region" description="Helical" evidence="1">
    <location>
        <begin position="80"/>
        <end position="98"/>
    </location>
</feature>
<keyword evidence="1" id="KW-1133">Transmembrane helix</keyword>
<evidence type="ECO:0000256" key="1">
    <source>
        <dbReference type="SAM" id="Phobius"/>
    </source>
</evidence>
<dbReference type="AlphaFoldDB" id="A0A2W6NBM2"/>
<organism evidence="2 3">
    <name type="scientific">Paenibacillus silvae</name>
    <dbReference type="NCBI Taxonomy" id="1325358"/>
    <lineage>
        <taxon>Bacteria</taxon>
        <taxon>Bacillati</taxon>
        <taxon>Bacillota</taxon>
        <taxon>Bacilli</taxon>
        <taxon>Bacillales</taxon>
        <taxon>Paenibacillaceae</taxon>
        <taxon>Paenibacillus</taxon>
    </lineage>
</organism>
<feature type="transmembrane region" description="Helical" evidence="1">
    <location>
        <begin position="104"/>
        <end position="126"/>
    </location>
</feature>
<dbReference type="RefSeq" id="WP_111272574.1">
    <property type="nucleotide sequence ID" value="NZ_QKWW01000074.1"/>
</dbReference>
<sequence>MIEWFTNYLNSNWIDMIKDILIGLIGGLILAQKSRSDEVNNQTTVRESVHYITQTVVINYPDGTRRPEKRKKTKSSEDDNSIIGVIAVVAVILSYLYVKYHSELMSFMTSLIIIGVVGTLTVAVKLYRNNSYDNLNRLWTLQLIGILVFDCVQLVVMSKQDTTLISTISLSDFFTSAGLEGVARFGILGVGFVISLLPNVLLFILLIHMLSVNLNRAFNDRVTAFFIRHTVKFTTKPYHMLVVVVLLCGFSLFYSTGYVYDLVQFQQDNFMNQLEQSLKINTK</sequence>
<feature type="transmembrane region" description="Helical" evidence="1">
    <location>
        <begin position="138"/>
        <end position="156"/>
    </location>
</feature>
<feature type="transmembrane region" description="Helical" evidence="1">
    <location>
        <begin position="238"/>
        <end position="260"/>
    </location>
</feature>
<keyword evidence="1" id="KW-0472">Membrane</keyword>
<comment type="caution">
    <text evidence="2">The sequence shown here is derived from an EMBL/GenBank/DDBJ whole genome shotgun (WGS) entry which is preliminary data.</text>
</comment>
<keyword evidence="1" id="KW-0812">Transmembrane</keyword>
<name>A0A2W6NBM2_9BACL</name>
<evidence type="ECO:0000313" key="3">
    <source>
        <dbReference type="Proteomes" id="UP000249204"/>
    </source>
</evidence>
<proteinExistence type="predicted"/>
<dbReference type="Proteomes" id="UP000249204">
    <property type="component" value="Unassembled WGS sequence"/>
</dbReference>